<accession>A0A1C3WWT2</accession>
<reference evidence="9" key="1">
    <citation type="submission" date="2016-08" db="EMBL/GenBank/DDBJ databases">
        <authorList>
            <person name="Varghese N."/>
            <person name="Submissions Spin"/>
        </authorList>
    </citation>
    <scope>NUCLEOTIDE SEQUENCE [LARGE SCALE GENOMIC DNA]</scope>
    <source>
        <strain evidence="9">HAMBI 2975</strain>
    </source>
</reference>
<evidence type="ECO:0000259" key="7">
    <source>
        <dbReference type="Pfam" id="PF09335"/>
    </source>
</evidence>
<dbReference type="InterPro" id="IPR032816">
    <property type="entry name" value="VTT_dom"/>
</dbReference>
<keyword evidence="2" id="KW-1003">Cell membrane</keyword>
<dbReference type="InterPro" id="IPR051311">
    <property type="entry name" value="DedA_domain"/>
</dbReference>
<feature type="domain" description="VTT" evidence="7">
    <location>
        <begin position="30"/>
        <end position="160"/>
    </location>
</feature>
<feature type="transmembrane region" description="Helical" evidence="6">
    <location>
        <begin position="51"/>
        <end position="71"/>
    </location>
</feature>
<keyword evidence="3 6" id="KW-0812">Transmembrane</keyword>
<dbReference type="EMBL" id="FMAG01000008">
    <property type="protein sequence ID" value="SCB44421.1"/>
    <property type="molecule type" value="Genomic_DNA"/>
</dbReference>
<evidence type="ECO:0000256" key="1">
    <source>
        <dbReference type="ARBA" id="ARBA00004651"/>
    </source>
</evidence>
<proteinExistence type="predicted"/>
<name>A0A1C3WWT2_9HYPH</name>
<evidence type="ECO:0000256" key="3">
    <source>
        <dbReference type="ARBA" id="ARBA00022692"/>
    </source>
</evidence>
<comment type="subcellular location">
    <subcellularLocation>
        <location evidence="1">Cell membrane</location>
        <topology evidence="1">Multi-pass membrane protein</topology>
    </subcellularLocation>
</comment>
<protein>
    <submittedName>
        <fullName evidence="8">Alkaline phosphatase</fullName>
    </submittedName>
</protein>
<keyword evidence="5 6" id="KW-0472">Membrane</keyword>
<dbReference type="Pfam" id="PF09335">
    <property type="entry name" value="VTT_dom"/>
    <property type="match status" value="1"/>
</dbReference>
<feature type="transmembrane region" description="Helical" evidence="6">
    <location>
        <begin position="174"/>
        <end position="194"/>
    </location>
</feature>
<organism evidence="8 9">
    <name type="scientific">Rhizobium multihospitium</name>
    <dbReference type="NCBI Taxonomy" id="410764"/>
    <lineage>
        <taxon>Bacteria</taxon>
        <taxon>Pseudomonadati</taxon>
        <taxon>Pseudomonadota</taxon>
        <taxon>Alphaproteobacteria</taxon>
        <taxon>Hyphomicrobiales</taxon>
        <taxon>Rhizobiaceae</taxon>
        <taxon>Rhizobium/Agrobacterium group</taxon>
        <taxon>Rhizobium</taxon>
    </lineage>
</organism>
<feature type="transmembrane region" description="Helical" evidence="6">
    <location>
        <begin position="140"/>
        <end position="162"/>
    </location>
</feature>
<dbReference type="PANTHER" id="PTHR42709">
    <property type="entry name" value="ALKALINE PHOSPHATASE LIKE PROTEIN"/>
    <property type="match status" value="1"/>
</dbReference>
<gene>
    <name evidence="8" type="ORF">GA0061103_6483</name>
</gene>
<keyword evidence="4 6" id="KW-1133">Transmembrane helix</keyword>
<evidence type="ECO:0000256" key="2">
    <source>
        <dbReference type="ARBA" id="ARBA00022475"/>
    </source>
</evidence>
<sequence length="204" mass="22244">MNSLPLNWLLDFGLAGVAATSLLEKFLPILPSYVLFVFIGLATVDNALDLFRTVLMASLGSTLGAAGWYFIGHVLGGSRCEDIIGRYGRFVFLRPELYHRLAAAYRRNHFWVTVIGQTIPTVRIYLALPAGILRLPLGSFLLATVIGTLAWNTPLIAIGYLLRDSGWDPVAAGIAVGLSMMGLELLVAFLVAYARRRSAGKQFS</sequence>
<evidence type="ECO:0000256" key="4">
    <source>
        <dbReference type="ARBA" id="ARBA00022989"/>
    </source>
</evidence>
<evidence type="ECO:0000313" key="9">
    <source>
        <dbReference type="Proteomes" id="UP000199101"/>
    </source>
</evidence>
<evidence type="ECO:0000313" key="8">
    <source>
        <dbReference type="EMBL" id="SCB44421.1"/>
    </source>
</evidence>
<dbReference type="AlphaFoldDB" id="A0A1C3WWT2"/>
<dbReference type="PANTHER" id="PTHR42709:SF6">
    <property type="entry name" value="UNDECAPRENYL PHOSPHATE TRANSPORTER A"/>
    <property type="match status" value="1"/>
</dbReference>
<dbReference type="GO" id="GO:0005886">
    <property type="term" value="C:plasma membrane"/>
    <property type="evidence" value="ECO:0007669"/>
    <property type="project" value="UniProtKB-SubCell"/>
</dbReference>
<keyword evidence="9" id="KW-1185">Reference proteome</keyword>
<dbReference type="STRING" id="410764.GA0061103_6483"/>
<dbReference type="OrthoDB" id="9813426at2"/>
<feature type="transmembrane region" description="Helical" evidence="6">
    <location>
        <begin position="26"/>
        <end position="44"/>
    </location>
</feature>
<dbReference type="RefSeq" id="WP_092716660.1">
    <property type="nucleotide sequence ID" value="NZ_FMAG01000008.1"/>
</dbReference>
<evidence type="ECO:0000256" key="5">
    <source>
        <dbReference type="ARBA" id="ARBA00023136"/>
    </source>
</evidence>
<dbReference type="Proteomes" id="UP000199101">
    <property type="component" value="Unassembled WGS sequence"/>
</dbReference>
<evidence type="ECO:0000256" key="6">
    <source>
        <dbReference type="SAM" id="Phobius"/>
    </source>
</evidence>
<feature type="transmembrane region" description="Helical" evidence="6">
    <location>
        <begin position="110"/>
        <end position="128"/>
    </location>
</feature>